<proteinExistence type="predicted"/>
<evidence type="ECO:0000313" key="1">
    <source>
        <dbReference type="EMBL" id="TYG49107.1"/>
    </source>
</evidence>
<evidence type="ECO:0000313" key="2">
    <source>
        <dbReference type="Proteomes" id="UP000323506"/>
    </source>
</evidence>
<gene>
    <name evidence="1" type="ORF">ES288_D10G068400v1</name>
</gene>
<sequence length="47" mass="5234">MMIKGLTTPYYLMNGSKPLTNSRLFVFISMPYPYVPNAMDGTVNCGV</sequence>
<name>A0A5D2AVY7_GOSDA</name>
<protein>
    <submittedName>
        <fullName evidence="1">Uncharacterized protein</fullName>
    </submittedName>
</protein>
<dbReference type="AlphaFoldDB" id="A0A5D2AVY7"/>
<keyword evidence="2" id="KW-1185">Reference proteome</keyword>
<reference evidence="1 2" key="1">
    <citation type="submission" date="2019-06" db="EMBL/GenBank/DDBJ databases">
        <title>WGS assembly of Gossypium darwinii.</title>
        <authorList>
            <person name="Chen Z.J."/>
            <person name="Sreedasyam A."/>
            <person name="Ando A."/>
            <person name="Song Q."/>
            <person name="De L."/>
            <person name="Hulse-Kemp A."/>
            <person name="Ding M."/>
            <person name="Ye W."/>
            <person name="Kirkbride R."/>
            <person name="Jenkins J."/>
            <person name="Plott C."/>
            <person name="Lovell J."/>
            <person name="Lin Y.-M."/>
            <person name="Vaughn R."/>
            <person name="Liu B."/>
            <person name="Li W."/>
            <person name="Simpson S."/>
            <person name="Scheffler B."/>
            <person name="Saski C."/>
            <person name="Grover C."/>
            <person name="Hu G."/>
            <person name="Conover J."/>
            <person name="Carlson J."/>
            <person name="Shu S."/>
            <person name="Boston L."/>
            <person name="Williams M."/>
            <person name="Peterson D."/>
            <person name="Mcgee K."/>
            <person name="Jones D."/>
            <person name="Wendel J."/>
            <person name="Stelly D."/>
            <person name="Grimwood J."/>
            <person name="Schmutz J."/>
        </authorList>
    </citation>
    <scope>NUCLEOTIDE SEQUENCE [LARGE SCALE GENOMIC DNA]</scope>
    <source>
        <strain evidence="1">1808015.09</strain>
    </source>
</reference>
<accession>A0A5D2AVY7</accession>
<dbReference type="Proteomes" id="UP000323506">
    <property type="component" value="Chromosome D10"/>
</dbReference>
<organism evidence="1 2">
    <name type="scientific">Gossypium darwinii</name>
    <name type="common">Darwin's cotton</name>
    <name type="synonym">Gossypium barbadense var. darwinii</name>
    <dbReference type="NCBI Taxonomy" id="34276"/>
    <lineage>
        <taxon>Eukaryota</taxon>
        <taxon>Viridiplantae</taxon>
        <taxon>Streptophyta</taxon>
        <taxon>Embryophyta</taxon>
        <taxon>Tracheophyta</taxon>
        <taxon>Spermatophyta</taxon>
        <taxon>Magnoliopsida</taxon>
        <taxon>eudicotyledons</taxon>
        <taxon>Gunneridae</taxon>
        <taxon>Pentapetalae</taxon>
        <taxon>rosids</taxon>
        <taxon>malvids</taxon>
        <taxon>Malvales</taxon>
        <taxon>Malvaceae</taxon>
        <taxon>Malvoideae</taxon>
        <taxon>Gossypium</taxon>
    </lineage>
</organism>
<dbReference type="EMBL" id="CM017710">
    <property type="protein sequence ID" value="TYG49107.1"/>
    <property type="molecule type" value="Genomic_DNA"/>
</dbReference>